<dbReference type="PANTHER" id="PTHR12236:SF95">
    <property type="entry name" value="CUTICULAR PROTEIN 76BD, ISOFORM C-RELATED"/>
    <property type="match status" value="1"/>
</dbReference>
<dbReference type="PANTHER" id="PTHR12236">
    <property type="entry name" value="STRUCTURAL CONTITUENT OF CUTICLE"/>
    <property type="match status" value="1"/>
</dbReference>
<evidence type="ECO:0000313" key="5">
    <source>
        <dbReference type="EMBL" id="VVD01055.1"/>
    </source>
</evidence>
<evidence type="ECO:0000256" key="1">
    <source>
        <dbReference type="ARBA" id="ARBA00022460"/>
    </source>
</evidence>
<dbReference type="GO" id="GO:0005615">
    <property type="term" value="C:extracellular space"/>
    <property type="evidence" value="ECO:0007669"/>
    <property type="project" value="TreeGrafter"/>
</dbReference>
<evidence type="ECO:0000256" key="4">
    <source>
        <dbReference type="SAM" id="MobiDB-lite"/>
    </source>
</evidence>
<keyword evidence="2" id="KW-0732">Signal</keyword>
<accession>A0A5E4QV22</accession>
<dbReference type="InterPro" id="IPR031311">
    <property type="entry name" value="CHIT_BIND_RR_consensus"/>
</dbReference>
<dbReference type="PRINTS" id="PR00947">
    <property type="entry name" value="CUTICLE"/>
</dbReference>
<dbReference type="AlphaFoldDB" id="A0A5E4QV22"/>
<sequence length="665" mass="70642">MHTNTFAPDAGAPASAGSMAAGSRSELSPTRGSPDCGAEVAAVSDITCLLALSATTRAYGTDGLVYAPGHASPDYYAYPSYAFEYSVRDPHTGDNKAQWEKRDGDVVTGAYSLVEPDGSIRVVDYRADDKTGFQANVKRIGPNVHPVATPIYKANIPVLGHAPLAPIVVGPVAKYIKSAPAFAPAPILPLPAPILPPPAPLLPPPAPLLPPPAPLLPPTAPILPAPLPVPKPWPLPLPKPGYGYGPPLAPAPIYAAPAPILPAPLPLPKPWPLPDYPQYAYNYAVYDPVTNDKKAQWETRDGDVVKGSYSLVEPDGTLRVVEYNADDHRGFNAIVKKIGESIHPSEAVKLVPFNLKSPVHVPLRHPAPKLAVSVPANNVVLADSIRYGLGATSAAIGVPRIVYEKSSLPWDPISGSYGGWRPLPSYNKGLYATIYNTKYIDGNISGLLAYVAVATGNPYGYGLLPPNPNYNFNYAVNDPSTGDNKAQWEAREGDQVRGAYSLVEPDGNTRTVEYTADPVRGFNAVVRRTGPNVHSVSIPVVAAAVVEQPVVQAEVAPVQEIVTPIEPAPVPYPSAPILPPAPLPYDHVAPVAPLPVNYGVDPGLYAPLPQYNYPPLSLPYPAPSSYLQVSSTTYGKHGNIVRRWATGPISTHGGNTVTVRSRYNH</sequence>
<dbReference type="InterPro" id="IPR051217">
    <property type="entry name" value="Insect_Cuticle_Struc_Prot"/>
</dbReference>
<protein>
    <submittedName>
        <fullName evidence="5">Uncharacterized protein</fullName>
    </submittedName>
</protein>
<keyword evidence="1 3" id="KW-0193">Cuticle</keyword>
<name>A0A5E4QV22_9NEOP</name>
<dbReference type="PROSITE" id="PS51155">
    <property type="entry name" value="CHIT_BIND_RR_2"/>
    <property type="match status" value="3"/>
</dbReference>
<evidence type="ECO:0000256" key="3">
    <source>
        <dbReference type="PROSITE-ProRule" id="PRU00497"/>
    </source>
</evidence>
<dbReference type="GO" id="GO:0031012">
    <property type="term" value="C:extracellular matrix"/>
    <property type="evidence" value="ECO:0007669"/>
    <property type="project" value="TreeGrafter"/>
</dbReference>
<dbReference type="Proteomes" id="UP000324832">
    <property type="component" value="Unassembled WGS sequence"/>
</dbReference>
<reference evidence="5 6" key="1">
    <citation type="submission" date="2017-07" db="EMBL/GenBank/DDBJ databases">
        <authorList>
            <person name="Talla V."/>
            <person name="Backstrom N."/>
        </authorList>
    </citation>
    <scope>NUCLEOTIDE SEQUENCE [LARGE SCALE GENOMIC DNA]</scope>
</reference>
<dbReference type="InterPro" id="IPR000618">
    <property type="entry name" value="Insect_cuticle"/>
</dbReference>
<dbReference type="Pfam" id="PF00379">
    <property type="entry name" value="Chitin_bind_4"/>
    <property type="match status" value="3"/>
</dbReference>
<proteinExistence type="predicted"/>
<keyword evidence="6" id="KW-1185">Reference proteome</keyword>
<gene>
    <name evidence="5" type="ORF">LSINAPIS_LOCUS11570</name>
</gene>
<feature type="region of interest" description="Disordered" evidence="4">
    <location>
        <begin position="1"/>
        <end position="36"/>
    </location>
</feature>
<dbReference type="PROSITE" id="PS00233">
    <property type="entry name" value="CHIT_BIND_RR_1"/>
    <property type="match status" value="3"/>
</dbReference>
<dbReference type="GO" id="GO:0042302">
    <property type="term" value="F:structural constituent of cuticle"/>
    <property type="evidence" value="ECO:0007669"/>
    <property type="project" value="UniProtKB-UniRule"/>
</dbReference>
<evidence type="ECO:0000256" key="2">
    <source>
        <dbReference type="ARBA" id="ARBA00022729"/>
    </source>
</evidence>
<dbReference type="EMBL" id="FZQP02005144">
    <property type="protein sequence ID" value="VVD01055.1"/>
    <property type="molecule type" value="Genomic_DNA"/>
</dbReference>
<evidence type="ECO:0000313" key="6">
    <source>
        <dbReference type="Proteomes" id="UP000324832"/>
    </source>
</evidence>
<feature type="compositionally biased region" description="Low complexity" evidence="4">
    <location>
        <begin position="7"/>
        <end position="23"/>
    </location>
</feature>
<organism evidence="5 6">
    <name type="scientific">Leptidea sinapis</name>
    <dbReference type="NCBI Taxonomy" id="189913"/>
    <lineage>
        <taxon>Eukaryota</taxon>
        <taxon>Metazoa</taxon>
        <taxon>Ecdysozoa</taxon>
        <taxon>Arthropoda</taxon>
        <taxon>Hexapoda</taxon>
        <taxon>Insecta</taxon>
        <taxon>Pterygota</taxon>
        <taxon>Neoptera</taxon>
        <taxon>Endopterygota</taxon>
        <taxon>Lepidoptera</taxon>
        <taxon>Glossata</taxon>
        <taxon>Ditrysia</taxon>
        <taxon>Papilionoidea</taxon>
        <taxon>Pieridae</taxon>
        <taxon>Dismorphiinae</taxon>
        <taxon>Leptidea</taxon>
    </lineage>
</organism>